<reference evidence="1" key="1">
    <citation type="submission" date="2024-03" db="EMBL/GenBank/DDBJ databases">
        <title>Diverse circular DNA viruses in blood, oral, and fecal samples of captive lemurs.</title>
        <authorList>
            <person name="Paietta E.N."/>
            <person name="Kraberger S."/>
            <person name="Lund M.C."/>
            <person name="Custer J.M."/>
            <person name="Vargas K.M."/>
            <person name="Ehmke E.E."/>
            <person name="Yoder A.D."/>
            <person name="Varsani A."/>
        </authorList>
    </citation>
    <scope>NUCLEOTIDE SEQUENCE</scope>
    <source>
        <strain evidence="1">Duke_21_1</strain>
    </source>
</reference>
<evidence type="ECO:0008006" key="2">
    <source>
        <dbReference type="Google" id="ProtNLM"/>
    </source>
</evidence>
<name>A0AAU8AUM3_9CAUD</name>
<evidence type="ECO:0000313" key="1">
    <source>
        <dbReference type="EMBL" id="XCD03644.1"/>
    </source>
</evidence>
<proteinExistence type="predicted"/>
<organism evidence="1">
    <name type="scientific">Dulem virus 40</name>
    <dbReference type="NCBI Taxonomy" id="3145758"/>
    <lineage>
        <taxon>Viruses</taxon>
        <taxon>Duplodnaviria</taxon>
        <taxon>Heunggongvirae</taxon>
        <taxon>Uroviricota</taxon>
        <taxon>Caudoviricetes</taxon>
    </lineage>
</organism>
<dbReference type="EMBL" id="PP511379">
    <property type="protein sequence ID" value="XCD03644.1"/>
    <property type="molecule type" value="Genomic_DNA"/>
</dbReference>
<sequence>MRHPTESDIEAAKAYLRQRLEAERSMAYNLDIIMREAAERIVNICYAANVNPQNFCYEDLPLRTKAEIDEVIEWLRETIDDYFQTLAVADHEENKDIILPFILGENHGSTFDERLTDYCDKYKDELMLLIGAGLFVGVSKMVLAKSIGENLKHPYANQLLAEGIDSPLTYGRGHTNSMFTAISDLTQFGIAQGWMKNQYINNRKDGCLGWYVMRGSSYLCEHCDSMVGFHADESELPPYHGHCRCFAAPIYLK</sequence>
<protein>
    <recommendedName>
        <fullName evidence="2">Phage head morphogenesis protein</fullName>
    </recommendedName>
</protein>
<accession>A0AAU8AUM3</accession>